<dbReference type="AlphaFoldDB" id="A0A3L7AML0"/>
<feature type="transmembrane region" description="Helical" evidence="9">
    <location>
        <begin position="317"/>
        <end position="339"/>
    </location>
</feature>
<dbReference type="InterPro" id="IPR020846">
    <property type="entry name" value="MFS_dom"/>
</dbReference>
<comment type="similarity">
    <text evidence="2 7">Belongs to the major facilitator superfamily. Sugar transporter (TC 2.A.1.1) family.</text>
</comment>
<feature type="transmembrane region" description="Helical" evidence="9">
    <location>
        <begin position="291"/>
        <end position="310"/>
    </location>
</feature>
<evidence type="ECO:0000313" key="13">
    <source>
        <dbReference type="Proteomes" id="UP000269438"/>
    </source>
</evidence>
<dbReference type="PROSITE" id="PS00217">
    <property type="entry name" value="SUGAR_TRANSPORT_2"/>
    <property type="match status" value="1"/>
</dbReference>
<evidence type="ECO:0000256" key="5">
    <source>
        <dbReference type="ARBA" id="ARBA00022989"/>
    </source>
</evidence>
<evidence type="ECO:0000256" key="8">
    <source>
        <dbReference type="SAM" id="MobiDB-lite"/>
    </source>
</evidence>
<gene>
    <name evidence="12" type="ORF">D9V34_00075</name>
    <name evidence="11" type="ORF">D9V34_12370</name>
</gene>
<feature type="transmembrane region" description="Helical" evidence="9">
    <location>
        <begin position="142"/>
        <end position="163"/>
    </location>
</feature>
<accession>A0A3L7AML0</accession>
<dbReference type="Gene3D" id="1.20.1250.20">
    <property type="entry name" value="MFS general substrate transporter like domains"/>
    <property type="match status" value="1"/>
</dbReference>
<evidence type="ECO:0000256" key="7">
    <source>
        <dbReference type="RuleBase" id="RU003346"/>
    </source>
</evidence>
<sequence length="477" mass="50847">MQTLPATRRPTRLALLIGIAATTVGIIYGYDSSNIGGAMLYLATDFNLSLDQQQLVTTTVVVGEILGAIFGGYLSNRFGRKAVMVGVAATFALFSLASGLAPTLELLILARFLLGATIGVSVVVVPVFVAESAPARSRGAFLVMYQVATVIGIILGYLIVMALAPSENWRWMLGLAAIPGLVITFVLLKLPDTPRWYLLHGRLDEARATLAGIEGEGGDVERELALIQDSMNTHKKGTWRDMLRRPFLRATLFIVGLGFFVQITGINAIVYYSPRIFEAMGFTDDVTKLGLSALVQAAGLAAVFLALAFIDRLGRRPVLLIGIGTMILANALLVTVFLVGNGTFTGALTTLGFIGLMLFTAGFSFGFGSLVWVYAGETMPTHLRSLGASTMLSANLVGNILVGSLFLTVLTRLGGSGTFLCFGILALAAFGFVLRFAPETKGRDLEEIGQFWAAGGRWNDTTGAAEKASQPRDSAQR</sequence>
<evidence type="ECO:0000259" key="10">
    <source>
        <dbReference type="PROSITE" id="PS50850"/>
    </source>
</evidence>
<feature type="transmembrane region" description="Helical" evidence="9">
    <location>
        <begin position="108"/>
        <end position="130"/>
    </location>
</feature>
<keyword evidence="3 7" id="KW-0813">Transport</keyword>
<keyword evidence="6 9" id="KW-0472">Membrane</keyword>
<dbReference type="PROSITE" id="PS00216">
    <property type="entry name" value="SUGAR_TRANSPORT_1"/>
    <property type="match status" value="1"/>
</dbReference>
<dbReference type="InterPro" id="IPR005829">
    <property type="entry name" value="Sugar_transporter_CS"/>
</dbReference>
<proteinExistence type="inferred from homology"/>
<feature type="transmembrane region" description="Helical" evidence="9">
    <location>
        <begin position="386"/>
        <end position="407"/>
    </location>
</feature>
<comment type="subcellular location">
    <subcellularLocation>
        <location evidence="1">Cell membrane</location>
        <topology evidence="1">Multi-pass membrane protein</topology>
    </subcellularLocation>
</comment>
<dbReference type="Proteomes" id="UP000269438">
    <property type="component" value="Unassembled WGS sequence"/>
</dbReference>
<evidence type="ECO:0000313" key="11">
    <source>
        <dbReference type="EMBL" id="RLP80662.1"/>
    </source>
</evidence>
<evidence type="ECO:0000313" key="12">
    <source>
        <dbReference type="EMBL" id="RLP84447.1"/>
    </source>
</evidence>
<evidence type="ECO:0000256" key="1">
    <source>
        <dbReference type="ARBA" id="ARBA00004651"/>
    </source>
</evidence>
<dbReference type="InterPro" id="IPR005828">
    <property type="entry name" value="MFS_sugar_transport-like"/>
</dbReference>
<dbReference type="Pfam" id="PF00083">
    <property type="entry name" value="Sugar_tr"/>
    <property type="match status" value="1"/>
</dbReference>
<dbReference type="EMBL" id="RCUY01000011">
    <property type="protein sequence ID" value="RLP80662.1"/>
    <property type="molecule type" value="Genomic_DNA"/>
</dbReference>
<feature type="region of interest" description="Disordered" evidence="8">
    <location>
        <begin position="457"/>
        <end position="477"/>
    </location>
</feature>
<dbReference type="SUPFAM" id="SSF103473">
    <property type="entry name" value="MFS general substrate transporter"/>
    <property type="match status" value="1"/>
</dbReference>
<dbReference type="InterPro" id="IPR050814">
    <property type="entry name" value="Myo-inositol_Transporter"/>
</dbReference>
<evidence type="ECO:0000256" key="6">
    <source>
        <dbReference type="ARBA" id="ARBA00023136"/>
    </source>
</evidence>
<feature type="transmembrane region" description="Helical" evidence="9">
    <location>
        <begin position="413"/>
        <end position="434"/>
    </location>
</feature>
<feature type="domain" description="Major facilitator superfamily (MFS) profile" evidence="10">
    <location>
        <begin position="17"/>
        <end position="441"/>
    </location>
</feature>
<dbReference type="PANTHER" id="PTHR48020:SF12">
    <property type="entry name" value="PROTON MYO-INOSITOL COTRANSPORTER"/>
    <property type="match status" value="1"/>
</dbReference>
<evidence type="ECO:0000256" key="2">
    <source>
        <dbReference type="ARBA" id="ARBA00010992"/>
    </source>
</evidence>
<dbReference type="PANTHER" id="PTHR48020">
    <property type="entry name" value="PROTON MYO-INOSITOL COTRANSPORTER"/>
    <property type="match status" value="1"/>
</dbReference>
<name>A0A3L7AML0_9MICO</name>
<evidence type="ECO:0000256" key="3">
    <source>
        <dbReference type="ARBA" id="ARBA00022448"/>
    </source>
</evidence>
<dbReference type="PROSITE" id="PS50850">
    <property type="entry name" value="MFS"/>
    <property type="match status" value="1"/>
</dbReference>
<feature type="transmembrane region" description="Helical" evidence="9">
    <location>
        <begin position="12"/>
        <end position="30"/>
    </location>
</feature>
<evidence type="ECO:0000256" key="4">
    <source>
        <dbReference type="ARBA" id="ARBA00022692"/>
    </source>
</evidence>
<dbReference type="InterPro" id="IPR003663">
    <property type="entry name" value="Sugar/inositol_transpt"/>
</dbReference>
<feature type="transmembrane region" description="Helical" evidence="9">
    <location>
        <begin position="250"/>
        <end position="271"/>
    </location>
</feature>
<dbReference type="NCBIfam" id="TIGR00879">
    <property type="entry name" value="SP"/>
    <property type="match status" value="1"/>
</dbReference>
<keyword evidence="4 9" id="KW-0812">Transmembrane</keyword>
<dbReference type="EMBL" id="RCUY01000001">
    <property type="protein sequence ID" value="RLP84447.1"/>
    <property type="molecule type" value="Genomic_DNA"/>
</dbReference>
<keyword evidence="13" id="KW-1185">Reference proteome</keyword>
<evidence type="ECO:0000256" key="9">
    <source>
        <dbReference type="SAM" id="Phobius"/>
    </source>
</evidence>
<comment type="caution">
    <text evidence="11">The sequence shown here is derived from an EMBL/GenBank/DDBJ whole genome shotgun (WGS) entry which is preliminary data.</text>
</comment>
<organism evidence="11 13">
    <name type="scientific">Mycetocola lacteus</name>
    <dbReference type="NCBI Taxonomy" id="76637"/>
    <lineage>
        <taxon>Bacteria</taxon>
        <taxon>Bacillati</taxon>
        <taxon>Actinomycetota</taxon>
        <taxon>Actinomycetes</taxon>
        <taxon>Micrococcales</taxon>
        <taxon>Microbacteriaceae</taxon>
        <taxon>Mycetocola</taxon>
    </lineage>
</organism>
<feature type="transmembrane region" description="Helical" evidence="9">
    <location>
        <begin position="351"/>
        <end position="374"/>
    </location>
</feature>
<dbReference type="RefSeq" id="WP_121686943.1">
    <property type="nucleotide sequence ID" value="NZ_RCUY01000001.1"/>
</dbReference>
<reference evidence="11 13" key="1">
    <citation type="submission" date="2018-10" db="EMBL/GenBank/DDBJ databases">
        <authorList>
            <person name="Li J."/>
        </authorList>
    </citation>
    <scope>NUCLEOTIDE SEQUENCE [LARGE SCALE GENOMIC DNA]</scope>
    <source>
        <strain evidence="11 13">JCM 11654</strain>
    </source>
</reference>
<dbReference type="OrthoDB" id="4008739at2"/>
<feature type="transmembrane region" description="Helical" evidence="9">
    <location>
        <begin position="169"/>
        <end position="188"/>
    </location>
</feature>
<dbReference type="InterPro" id="IPR036259">
    <property type="entry name" value="MFS_trans_sf"/>
</dbReference>
<feature type="transmembrane region" description="Helical" evidence="9">
    <location>
        <begin position="55"/>
        <end position="75"/>
    </location>
</feature>
<feature type="transmembrane region" description="Helical" evidence="9">
    <location>
        <begin position="82"/>
        <end position="102"/>
    </location>
</feature>
<protein>
    <submittedName>
        <fullName evidence="11">Sugar porter family MFS transporter</fullName>
    </submittedName>
</protein>
<dbReference type="GO" id="GO:0005886">
    <property type="term" value="C:plasma membrane"/>
    <property type="evidence" value="ECO:0007669"/>
    <property type="project" value="UniProtKB-SubCell"/>
</dbReference>
<dbReference type="GO" id="GO:0022857">
    <property type="term" value="F:transmembrane transporter activity"/>
    <property type="evidence" value="ECO:0007669"/>
    <property type="project" value="InterPro"/>
</dbReference>
<keyword evidence="5 9" id="KW-1133">Transmembrane helix</keyword>
<dbReference type="PRINTS" id="PR00171">
    <property type="entry name" value="SUGRTRNSPORT"/>
</dbReference>